<feature type="non-terminal residue" evidence="2">
    <location>
        <position position="1"/>
    </location>
</feature>
<name>B4ISI3_DROPE</name>
<feature type="region of interest" description="Disordered" evidence="1">
    <location>
        <begin position="1"/>
        <end position="25"/>
    </location>
</feature>
<gene>
    <name evidence="2" type="primary">Dper\GL18187</name>
    <name evidence="2" type="ORF">Dper_GL18187</name>
</gene>
<dbReference type="EMBL" id="CH700316">
    <property type="protein sequence ID" value="EDW26072.1"/>
    <property type="molecule type" value="Genomic_DNA"/>
</dbReference>
<organism evidence="3">
    <name type="scientific">Drosophila persimilis</name>
    <name type="common">Fruit fly</name>
    <dbReference type="NCBI Taxonomy" id="7234"/>
    <lineage>
        <taxon>Eukaryota</taxon>
        <taxon>Metazoa</taxon>
        <taxon>Ecdysozoa</taxon>
        <taxon>Arthropoda</taxon>
        <taxon>Hexapoda</taxon>
        <taxon>Insecta</taxon>
        <taxon>Pterygota</taxon>
        <taxon>Neoptera</taxon>
        <taxon>Endopterygota</taxon>
        <taxon>Diptera</taxon>
        <taxon>Brachycera</taxon>
        <taxon>Muscomorpha</taxon>
        <taxon>Ephydroidea</taxon>
        <taxon>Drosophilidae</taxon>
        <taxon>Drosophila</taxon>
        <taxon>Sophophora</taxon>
    </lineage>
</organism>
<dbReference type="HOGENOM" id="CLU_2948537_0_0_1"/>
<reference evidence="2 3" key="1">
    <citation type="journal article" date="2007" name="Nature">
        <title>Evolution of genes and genomes on the Drosophila phylogeny.</title>
        <authorList>
            <consortium name="Drosophila 12 Genomes Consortium"/>
            <person name="Clark A.G."/>
            <person name="Eisen M.B."/>
            <person name="Smith D.R."/>
            <person name="Bergman C.M."/>
            <person name="Oliver B."/>
            <person name="Markow T.A."/>
            <person name="Kaufman T.C."/>
            <person name="Kellis M."/>
            <person name="Gelbart W."/>
            <person name="Iyer V.N."/>
            <person name="Pollard D.A."/>
            <person name="Sackton T.B."/>
            <person name="Larracuente A.M."/>
            <person name="Singh N.D."/>
            <person name="Abad J.P."/>
            <person name="Abt D.N."/>
            <person name="Adryan B."/>
            <person name="Aguade M."/>
            <person name="Akashi H."/>
            <person name="Anderson W.W."/>
            <person name="Aquadro C.F."/>
            <person name="Ardell D.H."/>
            <person name="Arguello R."/>
            <person name="Artieri C.G."/>
            <person name="Barbash D.A."/>
            <person name="Barker D."/>
            <person name="Barsanti P."/>
            <person name="Batterham P."/>
            <person name="Batzoglou S."/>
            <person name="Begun D."/>
            <person name="Bhutkar A."/>
            <person name="Blanco E."/>
            <person name="Bosak S.A."/>
            <person name="Bradley R.K."/>
            <person name="Brand A.D."/>
            <person name="Brent M.R."/>
            <person name="Brooks A.N."/>
            <person name="Brown R.H."/>
            <person name="Butlin R.K."/>
            <person name="Caggese C."/>
            <person name="Calvi B.R."/>
            <person name="Bernardo de Carvalho A."/>
            <person name="Caspi A."/>
            <person name="Castrezana S."/>
            <person name="Celniker S.E."/>
            <person name="Chang J.L."/>
            <person name="Chapple C."/>
            <person name="Chatterji S."/>
            <person name="Chinwalla A."/>
            <person name="Civetta A."/>
            <person name="Clifton S.W."/>
            <person name="Comeron J.M."/>
            <person name="Costello J.C."/>
            <person name="Coyne J.A."/>
            <person name="Daub J."/>
            <person name="David R.G."/>
            <person name="Delcher A.L."/>
            <person name="Delehaunty K."/>
            <person name="Do C.B."/>
            <person name="Ebling H."/>
            <person name="Edwards K."/>
            <person name="Eickbush T."/>
            <person name="Evans J.D."/>
            <person name="Filipski A."/>
            <person name="Findeiss S."/>
            <person name="Freyhult E."/>
            <person name="Fulton L."/>
            <person name="Fulton R."/>
            <person name="Garcia A.C."/>
            <person name="Gardiner A."/>
            <person name="Garfield D.A."/>
            <person name="Garvin B.E."/>
            <person name="Gibson G."/>
            <person name="Gilbert D."/>
            <person name="Gnerre S."/>
            <person name="Godfrey J."/>
            <person name="Good R."/>
            <person name="Gotea V."/>
            <person name="Gravely B."/>
            <person name="Greenberg A.J."/>
            <person name="Griffiths-Jones S."/>
            <person name="Gross S."/>
            <person name="Guigo R."/>
            <person name="Gustafson E.A."/>
            <person name="Haerty W."/>
            <person name="Hahn M.W."/>
            <person name="Halligan D.L."/>
            <person name="Halpern A.L."/>
            <person name="Halter G.M."/>
            <person name="Han M.V."/>
            <person name="Heger A."/>
            <person name="Hillier L."/>
            <person name="Hinrichs A.S."/>
            <person name="Holmes I."/>
            <person name="Hoskins R.A."/>
            <person name="Hubisz M.J."/>
            <person name="Hultmark D."/>
            <person name="Huntley M.A."/>
            <person name="Jaffe D.B."/>
            <person name="Jagadeeshan S."/>
            <person name="Jeck W.R."/>
            <person name="Johnson J."/>
            <person name="Jones C.D."/>
            <person name="Jordan W.C."/>
            <person name="Karpen G.H."/>
            <person name="Kataoka E."/>
            <person name="Keightley P.D."/>
            <person name="Kheradpour P."/>
            <person name="Kirkness E.F."/>
            <person name="Koerich L.B."/>
            <person name="Kristiansen K."/>
            <person name="Kudrna D."/>
            <person name="Kulathinal R.J."/>
            <person name="Kumar S."/>
            <person name="Kwok R."/>
            <person name="Lander E."/>
            <person name="Langley C.H."/>
            <person name="Lapoint R."/>
            <person name="Lazzaro B.P."/>
            <person name="Lee S.J."/>
            <person name="Levesque L."/>
            <person name="Li R."/>
            <person name="Lin C.F."/>
            <person name="Lin M.F."/>
            <person name="Lindblad-Toh K."/>
            <person name="Llopart A."/>
            <person name="Long M."/>
            <person name="Low L."/>
            <person name="Lozovsky E."/>
            <person name="Lu J."/>
            <person name="Luo M."/>
            <person name="Machado C.A."/>
            <person name="Makalowski W."/>
            <person name="Marzo M."/>
            <person name="Matsuda M."/>
            <person name="Matzkin L."/>
            <person name="McAllister B."/>
            <person name="McBride C.S."/>
            <person name="McKernan B."/>
            <person name="McKernan K."/>
            <person name="Mendez-Lago M."/>
            <person name="Minx P."/>
            <person name="Mollenhauer M.U."/>
            <person name="Montooth K."/>
            <person name="Mount S.M."/>
            <person name="Mu X."/>
            <person name="Myers E."/>
            <person name="Negre B."/>
            <person name="Newfeld S."/>
            <person name="Nielsen R."/>
            <person name="Noor M.A."/>
            <person name="O'Grady P."/>
            <person name="Pachter L."/>
            <person name="Papaceit M."/>
            <person name="Parisi M.J."/>
            <person name="Parisi M."/>
            <person name="Parts L."/>
            <person name="Pedersen J.S."/>
            <person name="Pesole G."/>
            <person name="Phillippy A.M."/>
            <person name="Ponting C.P."/>
            <person name="Pop M."/>
            <person name="Porcelli D."/>
            <person name="Powell J.R."/>
            <person name="Prohaska S."/>
            <person name="Pruitt K."/>
            <person name="Puig M."/>
            <person name="Quesneville H."/>
            <person name="Ram K.R."/>
            <person name="Rand D."/>
            <person name="Rasmussen M.D."/>
            <person name="Reed L.K."/>
            <person name="Reenan R."/>
            <person name="Reily A."/>
            <person name="Remington K.A."/>
            <person name="Rieger T.T."/>
            <person name="Ritchie M.G."/>
            <person name="Robin C."/>
            <person name="Rogers Y.H."/>
            <person name="Rohde C."/>
            <person name="Rozas J."/>
            <person name="Rubenfield M.J."/>
            <person name="Ruiz A."/>
            <person name="Russo S."/>
            <person name="Salzberg S.L."/>
            <person name="Sanchez-Gracia A."/>
            <person name="Saranga D.J."/>
            <person name="Sato H."/>
            <person name="Schaeffer S.W."/>
            <person name="Schatz M.C."/>
            <person name="Schlenke T."/>
            <person name="Schwartz R."/>
            <person name="Segarra C."/>
            <person name="Singh R.S."/>
            <person name="Sirot L."/>
            <person name="Sirota M."/>
            <person name="Sisneros N.B."/>
            <person name="Smith C.D."/>
            <person name="Smith T.F."/>
            <person name="Spieth J."/>
            <person name="Stage D.E."/>
            <person name="Stark A."/>
            <person name="Stephan W."/>
            <person name="Strausberg R.L."/>
            <person name="Strempel S."/>
            <person name="Sturgill D."/>
            <person name="Sutton G."/>
            <person name="Sutton G.G."/>
            <person name="Tao W."/>
            <person name="Teichmann S."/>
            <person name="Tobari Y.N."/>
            <person name="Tomimura Y."/>
            <person name="Tsolas J.M."/>
            <person name="Valente V.L."/>
            <person name="Venter E."/>
            <person name="Venter J.C."/>
            <person name="Vicario S."/>
            <person name="Vieira F.G."/>
            <person name="Vilella A.J."/>
            <person name="Villasante A."/>
            <person name="Walenz B."/>
            <person name="Wang J."/>
            <person name="Wasserman M."/>
            <person name="Watts T."/>
            <person name="Wilson D."/>
            <person name="Wilson R.K."/>
            <person name="Wing R.A."/>
            <person name="Wolfner M.F."/>
            <person name="Wong A."/>
            <person name="Wong G.K."/>
            <person name="Wu C.I."/>
            <person name="Wu G."/>
            <person name="Yamamoto D."/>
            <person name="Yang H.P."/>
            <person name="Yang S.P."/>
            <person name="Yorke J.A."/>
            <person name="Yoshida K."/>
            <person name="Zdobnov E."/>
            <person name="Zhang P."/>
            <person name="Zhang Y."/>
            <person name="Zimin A.V."/>
            <person name="Baldwin J."/>
            <person name="Abdouelleil A."/>
            <person name="Abdulkadir J."/>
            <person name="Abebe A."/>
            <person name="Abera B."/>
            <person name="Abreu J."/>
            <person name="Acer S.C."/>
            <person name="Aftuck L."/>
            <person name="Alexander A."/>
            <person name="An P."/>
            <person name="Anderson E."/>
            <person name="Anderson S."/>
            <person name="Arachi H."/>
            <person name="Azer M."/>
            <person name="Bachantsang P."/>
            <person name="Barry A."/>
            <person name="Bayul T."/>
            <person name="Berlin A."/>
            <person name="Bessette D."/>
            <person name="Bloom T."/>
            <person name="Blye J."/>
            <person name="Boguslavskiy L."/>
            <person name="Bonnet C."/>
            <person name="Boukhgalter B."/>
            <person name="Bourzgui I."/>
            <person name="Brown A."/>
            <person name="Cahill P."/>
            <person name="Channer S."/>
            <person name="Cheshatsang Y."/>
            <person name="Chuda L."/>
            <person name="Citroen M."/>
            <person name="Collymore A."/>
            <person name="Cooke P."/>
            <person name="Costello M."/>
            <person name="D'Aco K."/>
            <person name="Daza R."/>
            <person name="De Haan G."/>
            <person name="DeGray S."/>
            <person name="DeMaso C."/>
            <person name="Dhargay N."/>
            <person name="Dooley K."/>
            <person name="Dooley E."/>
            <person name="Doricent M."/>
            <person name="Dorje P."/>
            <person name="Dorjee K."/>
            <person name="Dupes A."/>
            <person name="Elong R."/>
            <person name="Falk J."/>
            <person name="Farina A."/>
            <person name="Faro S."/>
            <person name="Ferguson D."/>
            <person name="Fisher S."/>
            <person name="Foley C.D."/>
            <person name="Franke A."/>
            <person name="Friedrich D."/>
            <person name="Gadbois L."/>
            <person name="Gearin G."/>
            <person name="Gearin C.R."/>
            <person name="Giannoukos G."/>
            <person name="Goode T."/>
            <person name="Graham J."/>
            <person name="Grandbois E."/>
            <person name="Grewal S."/>
            <person name="Gyaltsen K."/>
            <person name="Hafez N."/>
            <person name="Hagos B."/>
            <person name="Hall J."/>
            <person name="Henson C."/>
            <person name="Hollinger A."/>
            <person name="Honan T."/>
            <person name="Huard M.D."/>
            <person name="Hughes L."/>
            <person name="Hurhula B."/>
            <person name="Husby M.E."/>
            <person name="Kamat A."/>
            <person name="Kanga B."/>
            <person name="Kashin S."/>
            <person name="Khazanovich D."/>
            <person name="Kisner P."/>
            <person name="Lance K."/>
            <person name="Lara M."/>
            <person name="Lee W."/>
            <person name="Lennon N."/>
            <person name="Letendre F."/>
            <person name="LeVine R."/>
            <person name="Lipovsky A."/>
            <person name="Liu X."/>
            <person name="Liu J."/>
            <person name="Liu S."/>
            <person name="Lokyitsang T."/>
            <person name="Lokyitsang Y."/>
            <person name="Lubonja R."/>
            <person name="Lui A."/>
            <person name="MacDonald P."/>
            <person name="Magnisalis V."/>
            <person name="Maru K."/>
            <person name="Matthews C."/>
            <person name="McCusker W."/>
            <person name="McDonough S."/>
            <person name="Mehta T."/>
            <person name="Meldrim J."/>
            <person name="Meneus L."/>
            <person name="Mihai O."/>
            <person name="Mihalev A."/>
            <person name="Mihova T."/>
            <person name="Mittelman R."/>
            <person name="Mlenga V."/>
            <person name="Montmayeur A."/>
            <person name="Mulrain L."/>
            <person name="Navidi A."/>
            <person name="Naylor J."/>
            <person name="Negash T."/>
            <person name="Nguyen T."/>
            <person name="Nguyen N."/>
            <person name="Nicol R."/>
            <person name="Norbu C."/>
            <person name="Norbu N."/>
            <person name="Novod N."/>
            <person name="O'Neill B."/>
            <person name="Osman S."/>
            <person name="Markiewicz E."/>
            <person name="Oyono O.L."/>
            <person name="Patti C."/>
            <person name="Phunkhang P."/>
            <person name="Pierre F."/>
            <person name="Priest M."/>
            <person name="Raghuraman S."/>
            <person name="Rege F."/>
            <person name="Reyes R."/>
            <person name="Rise C."/>
            <person name="Rogov P."/>
            <person name="Ross K."/>
            <person name="Ryan E."/>
            <person name="Settipalli S."/>
            <person name="Shea T."/>
            <person name="Sherpa N."/>
            <person name="Shi L."/>
            <person name="Shih D."/>
            <person name="Sparrow T."/>
            <person name="Spaulding J."/>
            <person name="Stalker J."/>
            <person name="Stange-Thomann N."/>
            <person name="Stavropoulos S."/>
            <person name="Stone C."/>
            <person name="Strader C."/>
            <person name="Tesfaye S."/>
            <person name="Thomson T."/>
            <person name="Thoulutsang Y."/>
            <person name="Thoulutsang D."/>
            <person name="Topham K."/>
            <person name="Topping I."/>
            <person name="Tsamla T."/>
            <person name="Vassiliev H."/>
            <person name="Vo A."/>
            <person name="Wangchuk T."/>
            <person name="Wangdi T."/>
            <person name="Weiand M."/>
            <person name="Wilkinson J."/>
            <person name="Wilson A."/>
            <person name="Yadav S."/>
            <person name="Young G."/>
            <person name="Yu Q."/>
            <person name="Zembek L."/>
            <person name="Zhong D."/>
            <person name="Zimmer A."/>
            <person name="Zwirko Z."/>
            <person name="Jaffe D.B."/>
            <person name="Alvarez P."/>
            <person name="Brockman W."/>
            <person name="Butler J."/>
            <person name="Chin C."/>
            <person name="Gnerre S."/>
            <person name="Grabherr M."/>
            <person name="Kleber M."/>
            <person name="Mauceli E."/>
            <person name="MacCallum I."/>
        </authorList>
    </citation>
    <scope>NUCLEOTIDE SEQUENCE [LARGE SCALE GENOMIC DNA]</scope>
    <source>
        <strain evidence="3">MSH-3 / Tucson 14011-0111.49</strain>
    </source>
</reference>
<evidence type="ECO:0000313" key="3">
    <source>
        <dbReference type="Proteomes" id="UP000008744"/>
    </source>
</evidence>
<accession>B4ISI3</accession>
<dbReference type="Proteomes" id="UP000008744">
    <property type="component" value="Unassembled WGS sequence"/>
</dbReference>
<evidence type="ECO:0000256" key="1">
    <source>
        <dbReference type="SAM" id="MobiDB-lite"/>
    </source>
</evidence>
<protein>
    <submittedName>
        <fullName evidence="2">GL18187</fullName>
    </submittedName>
</protein>
<keyword evidence="3" id="KW-1185">Reference proteome</keyword>
<dbReference type="AlphaFoldDB" id="B4ISI3"/>
<proteinExistence type="predicted"/>
<sequence>EGTNSTKKITGAAPAEEEGGGGGGQLGVEAAAVDCNLSDSVNASACQTVTCEAAMEVFEE</sequence>
<evidence type="ECO:0000313" key="2">
    <source>
        <dbReference type="EMBL" id="EDW26072.1"/>
    </source>
</evidence>